<proteinExistence type="predicted"/>
<evidence type="ECO:0000313" key="1">
    <source>
        <dbReference type="EMBL" id="PSN88133.1"/>
    </source>
</evidence>
<dbReference type="EMBL" id="NEXE01000131">
    <property type="protein sequence ID" value="PSN88133.1"/>
    <property type="molecule type" value="Genomic_DNA"/>
</dbReference>
<sequence>MRFHVISLRERMVEIADMKKGRSFHVVLKREEFFCRECSSTECAHAGFSWGVKEKYFPKKDYLLVPDTKKSRGFTPAR</sequence>
<organism evidence="1 2">
    <name type="scientific">Candidatus Marsarchaeota G2 archaeon OSP_D</name>
    <dbReference type="NCBI Taxonomy" id="1978157"/>
    <lineage>
        <taxon>Archaea</taxon>
        <taxon>Candidatus Marsarchaeota</taxon>
        <taxon>Candidatus Marsarchaeota group 2</taxon>
    </lineage>
</organism>
<dbReference type="Proteomes" id="UP000240322">
    <property type="component" value="Unassembled WGS sequence"/>
</dbReference>
<comment type="caution">
    <text evidence="1">The sequence shown here is derived from an EMBL/GenBank/DDBJ whole genome shotgun (WGS) entry which is preliminary data.</text>
</comment>
<protein>
    <submittedName>
        <fullName evidence="1">Uncharacterized protein</fullName>
    </submittedName>
</protein>
<accession>A0A2R6AP76</accession>
<dbReference type="AlphaFoldDB" id="A0A2R6AP76"/>
<evidence type="ECO:0000313" key="2">
    <source>
        <dbReference type="Proteomes" id="UP000240322"/>
    </source>
</evidence>
<gene>
    <name evidence="1" type="ORF">B9Q03_09620</name>
</gene>
<reference evidence="1 2" key="1">
    <citation type="submission" date="2017-04" db="EMBL/GenBank/DDBJ databases">
        <title>Novel microbial lineages endemic to geothermal iron-oxide mats fill important gaps in the evolutionary history of Archaea.</title>
        <authorList>
            <person name="Jay Z.J."/>
            <person name="Beam J.P."/>
            <person name="Dlakic M."/>
            <person name="Rusch D.B."/>
            <person name="Kozubal M.A."/>
            <person name="Inskeep W.P."/>
        </authorList>
    </citation>
    <scope>NUCLEOTIDE SEQUENCE [LARGE SCALE GENOMIC DNA]</scope>
    <source>
        <strain evidence="1">OSP_D</strain>
    </source>
</reference>
<name>A0A2R6AP76_9ARCH</name>